<dbReference type="SUPFAM" id="SSF82171">
    <property type="entry name" value="DPP6 N-terminal domain-like"/>
    <property type="match status" value="1"/>
</dbReference>
<organism evidence="9 10">
    <name type="scientific">Gemmatimonas groenlandica</name>
    <dbReference type="NCBI Taxonomy" id="2732249"/>
    <lineage>
        <taxon>Bacteria</taxon>
        <taxon>Pseudomonadati</taxon>
        <taxon>Gemmatimonadota</taxon>
        <taxon>Gemmatimonadia</taxon>
        <taxon>Gemmatimonadales</taxon>
        <taxon>Gemmatimonadaceae</taxon>
        <taxon>Gemmatimonas</taxon>
    </lineage>
</organism>
<dbReference type="PROSITE" id="PS00108">
    <property type="entry name" value="PROTEIN_KINASE_ST"/>
    <property type="match status" value="1"/>
</dbReference>
<dbReference type="GO" id="GO:0004674">
    <property type="term" value="F:protein serine/threonine kinase activity"/>
    <property type="evidence" value="ECO:0007669"/>
    <property type="project" value="UniProtKB-KW"/>
</dbReference>
<dbReference type="GO" id="GO:0005524">
    <property type="term" value="F:ATP binding"/>
    <property type="evidence" value="ECO:0007669"/>
    <property type="project" value="UniProtKB-UniRule"/>
</dbReference>
<evidence type="ECO:0000256" key="6">
    <source>
        <dbReference type="ARBA" id="ARBA00022840"/>
    </source>
</evidence>
<evidence type="ECO:0000313" key="9">
    <source>
        <dbReference type="EMBL" id="QJR37918.1"/>
    </source>
</evidence>
<reference evidence="9 10" key="1">
    <citation type="submission" date="2020-05" db="EMBL/GenBank/DDBJ databases">
        <title>Complete genome sequence of Gemmatimonas greenlandica TET16.</title>
        <authorList>
            <person name="Zeng Y."/>
        </authorList>
    </citation>
    <scope>NUCLEOTIDE SEQUENCE [LARGE SCALE GENOMIC DNA]</scope>
    <source>
        <strain evidence="9 10">TET16</strain>
    </source>
</reference>
<dbReference type="InterPro" id="IPR000719">
    <property type="entry name" value="Prot_kinase_dom"/>
</dbReference>
<evidence type="ECO:0000256" key="2">
    <source>
        <dbReference type="ARBA" id="ARBA00022527"/>
    </source>
</evidence>
<dbReference type="AlphaFoldDB" id="A0A6M4IUT0"/>
<dbReference type="Gene3D" id="3.30.200.20">
    <property type="entry name" value="Phosphorylase Kinase, domain 1"/>
    <property type="match status" value="1"/>
</dbReference>
<dbReference type="InterPro" id="IPR011009">
    <property type="entry name" value="Kinase-like_dom_sf"/>
</dbReference>
<dbReference type="FunFam" id="1.10.510.10:FF:000021">
    <property type="entry name" value="Serine/threonine protein kinase"/>
    <property type="match status" value="1"/>
</dbReference>
<dbReference type="Pfam" id="PF00069">
    <property type="entry name" value="Pkinase"/>
    <property type="match status" value="1"/>
</dbReference>
<evidence type="ECO:0000256" key="7">
    <source>
        <dbReference type="PROSITE-ProRule" id="PRU10141"/>
    </source>
</evidence>
<accession>A0A6M4IUT0</accession>
<dbReference type="InterPro" id="IPR017441">
    <property type="entry name" value="Protein_kinase_ATP_BS"/>
</dbReference>
<gene>
    <name evidence="9" type="ORF">HKW67_21500</name>
</gene>
<keyword evidence="5 9" id="KW-0418">Kinase</keyword>
<keyword evidence="6 7" id="KW-0067">ATP-binding</keyword>
<dbReference type="EC" id="2.7.11.1" evidence="1"/>
<dbReference type="PANTHER" id="PTHR43289:SF6">
    <property type="entry name" value="SERINE_THREONINE-PROTEIN KINASE NEKL-3"/>
    <property type="match status" value="1"/>
</dbReference>
<dbReference type="EMBL" id="CP053085">
    <property type="protein sequence ID" value="QJR37918.1"/>
    <property type="molecule type" value="Genomic_DNA"/>
</dbReference>
<dbReference type="SMART" id="SM00220">
    <property type="entry name" value="S_TKc"/>
    <property type="match status" value="1"/>
</dbReference>
<keyword evidence="10" id="KW-1185">Reference proteome</keyword>
<feature type="domain" description="Protein kinase" evidence="8">
    <location>
        <begin position="15"/>
        <end position="274"/>
    </location>
</feature>
<evidence type="ECO:0000256" key="3">
    <source>
        <dbReference type="ARBA" id="ARBA00022679"/>
    </source>
</evidence>
<dbReference type="RefSeq" id="WP_171227354.1">
    <property type="nucleotide sequence ID" value="NZ_CP053085.1"/>
</dbReference>
<evidence type="ECO:0000313" key="10">
    <source>
        <dbReference type="Proteomes" id="UP000500938"/>
    </source>
</evidence>
<dbReference type="Proteomes" id="UP000500938">
    <property type="component" value="Chromosome"/>
</dbReference>
<sequence length="860" mass="92350">MTDTTALAAAIADRYTLDRELGRGGMATVYLARDIRHDRMVALKLLHPELGAVLGAERFLSEIRTTANLQHPNILPLFDSGSAAGLVFYVMPYVTGETLRDKLAREGQLSVNDAVRITRGIASALNYAHRQGVIHRDIKPENILLQDGQPLVADFGIALAVSNAGGTRITQTGLSVGTPAYMSPEQAAAERQLDGRSDQYSLASVLYELLAGGPPFTGASAAAVMSRVMTEVPRPVHALRPAVPESVSDALSRALEKVPADRYESVAHFADALAVDGSSGYRASKAVAAAGPWKRRALVIAAIGVVAAGASWMVPRSSSATLSDHGSAPRFFSIALPDSLPLVPGRDRFGAALRSLDISGDGRRLVYTAGRGDSTELAIADLDDGTVALVSNTPRASMPTFAPDDRAIAFMQDTLLRRINANGDGGTTLAVFRTLESLAWGRDGRVYGAGYASCLQSVPETGGAVRIDSAPGCPVVITPTHQPLAQATPLVVDSRLHLIPATGGAAIPIRALAAAPGDSDVVQGSHPLLVDNRFLVFVRDSTMFAAPIDISSARLTGAPRVLLSGVHTEHFPVQAHMALSGEGTLVWVSGRDASRAQFVRVRRNGTTIDTLPIPEGAVKSFALSPDGMKVAWSTPARWRKELMVYDIGRRVTETYVSDRPIMPVLWLHRGGDSLITSYSGNTSAVRLAGRRVDQISAPPMFHESIDGKWRCRGGLVWPAARLQDSVRLILSPTQCRFSYDVRSIVMKADDGLFVAPVAKLVPETVVRISAFGDEPHWTGDSRSVLFRDGDRWYEVPMSASGSPLSPPKLLFTRFFNQANATSWGLDEQGRMMMLQGPPLVRTTRINVITNFPRFVAEKLK</sequence>
<dbReference type="InterPro" id="IPR011042">
    <property type="entry name" value="6-blade_b-propeller_TolB-like"/>
</dbReference>
<evidence type="ECO:0000259" key="8">
    <source>
        <dbReference type="PROSITE" id="PS50011"/>
    </source>
</evidence>
<dbReference type="CDD" id="cd14014">
    <property type="entry name" value="STKc_PknB_like"/>
    <property type="match status" value="1"/>
</dbReference>
<evidence type="ECO:0000256" key="1">
    <source>
        <dbReference type="ARBA" id="ARBA00012513"/>
    </source>
</evidence>
<feature type="binding site" evidence="7">
    <location>
        <position position="44"/>
    </location>
    <ligand>
        <name>ATP</name>
        <dbReference type="ChEBI" id="CHEBI:30616"/>
    </ligand>
</feature>
<keyword evidence="2" id="KW-0723">Serine/threonine-protein kinase</keyword>
<name>A0A6M4IUT0_9BACT</name>
<dbReference type="InterPro" id="IPR008271">
    <property type="entry name" value="Ser/Thr_kinase_AS"/>
</dbReference>
<dbReference type="PANTHER" id="PTHR43289">
    <property type="entry name" value="MITOGEN-ACTIVATED PROTEIN KINASE KINASE KINASE 20-RELATED"/>
    <property type="match status" value="1"/>
</dbReference>
<keyword evidence="3" id="KW-0808">Transferase</keyword>
<dbReference type="Gene3D" id="1.10.510.10">
    <property type="entry name" value="Transferase(Phosphotransferase) domain 1"/>
    <property type="match status" value="1"/>
</dbReference>
<protein>
    <recommendedName>
        <fullName evidence="1">non-specific serine/threonine protein kinase</fullName>
        <ecNumber evidence="1">2.7.11.1</ecNumber>
    </recommendedName>
</protein>
<keyword evidence="4 7" id="KW-0547">Nucleotide-binding</keyword>
<evidence type="ECO:0000256" key="5">
    <source>
        <dbReference type="ARBA" id="ARBA00022777"/>
    </source>
</evidence>
<dbReference type="PROSITE" id="PS00107">
    <property type="entry name" value="PROTEIN_KINASE_ATP"/>
    <property type="match status" value="1"/>
</dbReference>
<proteinExistence type="predicted"/>
<dbReference type="SUPFAM" id="SSF56112">
    <property type="entry name" value="Protein kinase-like (PK-like)"/>
    <property type="match status" value="1"/>
</dbReference>
<evidence type="ECO:0000256" key="4">
    <source>
        <dbReference type="ARBA" id="ARBA00022741"/>
    </source>
</evidence>
<dbReference type="KEGG" id="ggr:HKW67_21500"/>
<dbReference type="Gene3D" id="2.120.10.30">
    <property type="entry name" value="TolB, C-terminal domain"/>
    <property type="match status" value="1"/>
</dbReference>
<dbReference type="PROSITE" id="PS50011">
    <property type="entry name" value="PROTEIN_KINASE_DOM"/>
    <property type="match status" value="1"/>
</dbReference>